<name>A0A811TZQ2_CERCA</name>
<keyword evidence="3" id="KW-0677">Repeat</keyword>
<evidence type="ECO:0000259" key="9">
    <source>
        <dbReference type="PROSITE" id="PS50157"/>
    </source>
</evidence>
<dbReference type="InterPro" id="IPR050717">
    <property type="entry name" value="C2H2-ZF_Transcription_Reg"/>
</dbReference>
<keyword evidence="6" id="KW-0539">Nucleus</keyword>
<keyword evidence="2" id="KW-0479">Metal-binding</keyword>
<feature type="domain" description="C2H2-type" evidence="9">
    <location>
        <begin position="315"/>
        <end position="342"/>
    </location>
</feature>
<dbReference type="InterPro" id="IPR013087">
    <property type="entry name" value="Znf_C2H2_type"/>
</dbReference>
<dbReference type="Gene3D" id="3.30.160.60">
    <property type="entry name" value="Classic Zinc Finger"/>
    <property type="match status" value="2"/>
</dbReference>
<evidence type="ECO:0000256" key="4">
    <source>
        <dbReference type="ARBA" id="ARBA00022771"/>
    </source>
</evidence>
<evidence type="ECO:0000256" key="6">
    <source>
        <dbReference type="ARBA" id="ARBA00023242"/>
    </source>
</evidence>
<dbReference type="InterPro" id="IPR036236">
    <property type="entry name" value="Znf_C2H2_sf"/>
</dbReference>
<feature type="compositionally biased region" description="Low complexity" evidence="8">
    <location>
        <begin position="199"/>
        <end position="233"/>
    </location>
</feature>
<feature type="region of interest" description="Disordered" evidence="8">
    <location>
        <begin position="199"/>
        <end position="308"/>
    </location>
</feature>
<reference evidence="10" key="1">
    <citation type="submission" date="2020-11" db="EMBL/GenBank/DDBJ databases">
        <authorList>
            <person name="Whitehead M."/>
        </authorList>
    </citation>
    <scope>NUCLEOTIDE SEQUENCE</scope>
    <source>
        <strain evidence="10">EGII</strain>
    </source>
</reference>
<keyword evidence="4 7" id="KW-0863">Zinc-finger</keyword>
<dbReference type="GO" id="GO:0008270">
    <property type="term" value="F:zinc ion binding"/>
    <property type="evidence" value="ECO:0007669"/>
    <property type="project" value="UniProtKB-KW"/>
</dbReference>
<dbReference type="InterPro" id="IPR056436">
    <property type="entry name" value="Znf-C2H2_ZIC1-5/GLI1-3-like"/>
</dbReference>
<accession>A0A811TZQ2</accession>
<dbReference type="PANTHER" id="PTHR14196:SF10">
    <property type="entry name" value="C2H2-TYPE DOMAIN-CONTAINING PROTEIN"/>
    <property type="match status" value="1"/>
</dbReference>
<keyword evidence="11" id="KW-1185">Reference proteome</keyword>
<dbReference type="GO" id="GO:0000977">
    <property type="term" value="F:RNA polymerase II transcription regulatory region sequence-specific DNA binding"/>
    <property type="evidence" value="ECO:0007669"/>
    <property type="project" value="TreeGrafter"/>
</dbReference>
<dbReference type="GO" id="GO:0005634">
    <property type="term" value="C:nucleus"/>
    <property type="evidence" value="ECO:0007669"/>
    <property type="project" value="UniProtKB-SubCell"/>
</dbReference>
<dbReference type="SUPFAM" id="SSF57667">
    <property type="entry name" value="beta-beta-alpha zinc fingers"/>
    <property type="match status" value="1"/>
</dbReference>
<feature type="compositionally biased region" description="Gly residues" evidence="8">
    <location>
        <begin position="1"/>
        <end position="15"/>
    </location>
</feature>
<evidence type="ECO:0000256" key="2">
    <source>
        <dbReference type="ARBA" id="ARBA00022723"/>
    </source>
</evidence>
<evidence type="ECO:0000256" key="3">
    <source>
        <dbReference type="ARBA" id="ARBA00022737"/>
    </source>
</evidence>
<dbReference type="Proteomes" id="UP000606786">
    <property type="component" value="Unassembled WGS sequence"/>
</dbReference>
<evidence type="ECO:0000313" key="10">
    <source>
        <dbReference type="EMBL" id="CAD6991560.1"/>
    </source>
</evidence>
<dbReference type="GO" id="GO:0000981">
    <property type="term" value="F:DNA-binding transcription factor activity, RNA polymerase II-specific"/>
    <property type="evidence" value="ECO:0007669"/>
    <property type="project" value="TreeGrafter"/>
</dbReference>
<organism evidence="10 11">
    <name type="scientific">Ceratitis capitata</name>
    <name type="common">Mediterranean fruit fly</name>
    <name type="synonym">Tephritis capitata</name>
    <dbReference type="NCBI Taxonomy" id="7213"/>
    <lineage>
        <taxon>Eukaryota</taxon>
        <taxon>Metazoa</taxon>
        <taxon>Ecdysozoa</taxon>
        <taxon>Arthropoda</taxon>
        <taxon>Hexapoda</taxon>
        <taxon>Insecta</taxon>
        <taxon>Pterygota</taxon>
        <taxon>Neoptera</taxon>
        <taxon>Endopterygota</taxon>
        <taxon>Diptera</taxon>
        <taxon>Brachycera</taxon>
        <taxon>Muscomorpha</taxon>
        <taxon>Tephritoidea</taxon>
        <taxon>Tephritidae</taxon>
        <taxon>Ceratitis</taxon>
        <taxon>Ceratitis</taxon>
    </lineage>
</organism>
<dbReference type="FunFam" id="3.30.160.60:FF:001325">
    <property type="entry name" value="zinc finger protein 200"/>
    <property type="match status" value="1"/>
</dbReference>
<dbReference type="GO" id="GO:0009880">
    <property type="term" value="P:embryonic pattern specification"/>
    <property type="evidence" value="ECO:0007669"/>
    <property type="project" value="TreeGrafter"/>
</dbReference>
<dbReference type="PROSITE" id="PS00028">
    <property type="entry name" value="ZINC_FINGER_C2H2_1"/>
    <property type="match status" value="1"/>
</dbReference>
<dbReference type="EMBL" id="CAJHJT010000001">
    <property type="protein sequence ID" value="CAD6991560.1"/>
    <property type="molecule type" value="Genomic_DNA"/>
</dbReference>
<feature type="compositionally biased region" description="Low complexity" evidence="8">
    <location>
        <begin position="291"/>
        <end position="303"/>
    </location>
</feature>
<proteinExistence type="predicted"/>
<dbReference type="AlphaFoldDB" id="A0A811TZQ2"/>
<evidence type="ECO:0000313" key="11">
    <source>
        <dbReference type="Proteomes" id="UP000606786"/>
    </source>
</evidence>
<sequence length="441" mass="45086">MTANGAGGLHGGSSGSGVNSQRLPSLVTAISLASGGISGMGGGVVSPSSCAYAIGAIFKITTTIGIWRIIMQSSEGRGNAAAALPPDADTLTFGDSALSAAQIFEDAHPSHLVGSQHPNGAANSSGVSSLMVDDMFLSLESAFSDDFEKMKRIANEVQQFCSPTPIRIISTAAATTTTNVAITTNTNAALHIQSQQQQQQRVLHTQQQQTASGKSTMVTNSSSSSGSGSSTTKVTKKYKRSTSSTQHHNNNNNNPNVTNHNSSTGGSSSSNTPAVGSGSTTNGGPNGPASGGSSSSTSSNSPTHCNGQRKERSLHYCSICSKGFKDKYSVNVHIRTHTGEKPFTCSLCGKSFRQKAHLAKHYQHTWRRSTMVGCCAGSVVAAAVHQRQLNVATSLGLTASARAVAGGVVSSVTVGGPLSGPTLGAVNANVLPPANGLLANR</sequence>
<dbReference type="FunFam" id="3.30.160.60:FF:000145">
    <property type="entry name" value="Zinc finger protein 574"/>
    <property type="match status" value="1"/>
</dbReference>
<evidence type="ECO:0000256" key="8">
    <source>
        <dbReference type="SAM" id="MobiDB-lite"/>
    </source>
</evidence>
<dbReference type="GO" id="GO:0048619">
    <property type="term" value="P:embryonic hindgut morphogenesis"/>
    <property type="evidence" value="ECO:0007669"/>
    <property type="project" value="TreeGrafter"/>
</dbReference>
<keyword evidence="5" id="KW-0862">Zinc</keyword>
<dbReference type="PANTHER" id="PTHR14196">
    <property type="entry name" value="ODD-SKIPPED - RELATED"/>
    <property type="match status" value="1"/>
</dbReference>
<evidence type="ECO:0000256" key="1">
    <source>
        <dbReference type="ARBA" id="ARBA00004123"/>
    </source>
</evidence>
<feature type="domain" description="C2H2-type" evidence="9">
    <location>
        <begin position="343"/>
        <end position="369"/>
    </location>
</feature>
<evidence type="ECO:0000256" key="5">
    <source>
        <dbReference type="ARBA" id="ARBA00022833"/>
    </source>
</evidence>
<gene>
    <name evidence="10" type="ORF">CCAP1982_LOCUS479</name>
</gene>
<evidence type="ECO:0000256" key="7">
    <source>
        <dbReference type="PROSITE-ProRule" id="PRU00042"/>
    </source>
</evidence>
<dbReference type="PROSITE" id="PS50157">
    <property type="entry name" value="ZINC_FINGER_C2H2_2"/>
    <property type="match status" value="2"/>
</dbReference>
<dbReference type="SMART" id="SM00355">
    <property type="entry name" value="ZnF_C2H2"/>
    <property type="match status" value="2"/>
</dbReference>
<comment type="subcellular location">
    <subcellularLocation>
        <location evidence="1">Nucleus</location>
    </subcellularLocation>
</comment>
<comment type="caution">
    <text evidence="10">The sequence shown here is derived from an EMBL/GenBank/DDBJ whole genome shotgun (WGS) entry which is preliminary data.</text>
</comment>
<feature type="compositionally biased region" description="Low complexity" evidence="8">
    <location>
        <begin position="241"/>
        <end position="283"/>
    </location>
</feature>
<protein>
    <submittedName>
        <fullName evidence="10">(Mediterranean fruit fly) hypothetical protein</fullName>
    </submittedName>
</protein>
<feature type="region of interest" description="Disordered" evidence="8">
    <location>
        <begin position="1"/>
        <end position="20"/>
    </location>
</feature>
<dbReference type="Pfam" id="PF23561">
    <property type="entry name" value="zf-C2H2_15"/>
    <property type="match status" value="1"/>
</dbReference>
<dbReference type="Pfam" id="PF00096">
    <property type="entry name" value="zf-C2H2"/>
    <property type="match status" value="1"/>
</dbReference>
<dbReference type="OrthoDB" id="6077919at2759"/>